<evidence type="ECO:0000313" key="2">
    <source>
        <dbReference type="Proteomes" id="UP001055072"/>
    </source>
</evidence>
<sequence>MTLIPPTSLNNDTPFHAVLSMNYSHGGFTPVVPPTPPARVNWRARAKRITLEDLAKEKKTLSEKRKERVRRIRPDAPWIKEGEKWFEEVKAFESHFKPLLEAERDEDEAVLRERLASWPLQKLQDEGYCITEMQAFWQDRYKYGKPVATFHLGPGIALPPHHRFDGGTQVLVTHLGPLRETAQRGSVLNSTQSQLFVSFPERFKIETKKPWRLDIGRSNTVFDRMNEAVGRMSCDPRRTEERQWRDEIDQYGNEERPDGRSDRELIIHGTYLRDVLLRGFEDRQVILDENIEDEEASTVEEEVSRIDFSGLFQEDSRIVSWARRYSERNPVEVEGDPVLSGLNATQIRAVAMMVNNRVCLVQGPPGTGKTKTIIETVKLLKLQFHIPHPILLCTFTNGAVDNIIEGLVSASLRPLRIGNSPKIKGSLSAYVLEDQMERHHSAPDLAKAKEKAEEYGARLKKLHKDIADLRQKIAGAKSSSAMLRRMGGRLSNMQSEIKRLYEKERVERNREWAIYMAMLTDVIRCADVICTTCLSAASRTLNVIDCPLVLIDEASMSTEPATLVPLMKGSKHVALIGDHKQLPPVITSPEAQAKGLSISLFERLSEENIVPSIMLDVQYRMHPTISRFPSHEFYDKAVRDGTVDARGVVSPTLAPPLSSFIPELEFDEDMEDNGRSKPSVVFLDHVGNESIKDRSRVNLNEANIVCSLVEDLLLRNPTMEGSDIGIIAPYVAQVSLLTRLFTTDAKFLSRFQSVLGHKRAADLSKLDIGTVDGFEGREKDVIIFSTVRNNTSGHIGFLADKRRLNVGLTRAKRGLFIVGSIRTLRQGRVSGDPEANVVAGVRKGADVWKRYAQYLSEERLVVSLKGEQLRRLLYGNITHSLDVMFDFVLAITWEGEGLPTPF</sequence>
<gene>
    <name evidence="1" type="ORF">BDY19DRAFT_1042377</name>
</gene>
<keyword evidence="2" id="KW-1185">Reference proteome</keyword>
<name>A0ACB8U0X2_9APHY</name>
<comment type="caution">
    <text evidence="1">The sequence shown here is derived from an EMBL/GenBank/DDBJ whole genome shotgun (WGS) entry which is preliminary data.</text>
</comment>
<accession>A0ACB8U0X2</accession>
<protein>
    <submittedName>
        <fullName evidence="1">P-loop containing nucleoside triphosphate hydrolase protein</fullName>
    </submittedName>
</protein>
<evidence type="ECO:0000313" key="1">
    <source>
        <dbReference type="EMBL" id="KAI0087655.1"/>
    </source>
</evidence>
<dbReference type="EMBL" id="MU274917">
    <property type="protein sequence ID" value="KAI0087655.1"/>
    <property type="molecule type" value="Genomic_DNA"/>
</dbReference>
<reference evidence="1" key="1">
    <citation type="journal article" date="2021" name="Environ. Microbiol.">
        <title>Gene family expansions and transcriptome signatures uncover fungal adaptations to wood decay.</title>
        <authorList>
            <person name="Hage H."/>
            <person name="Miyauchi S."/>
            <person name="Viragh M."/>
            <person name="Drula E."/>
            <person name="Min B."/>
            <person name="Chaduli D."/>
            <person name="Navarro D."/>
            <person name="Favel A."/>
            <person name="Norest M."/>
            <person name="Lesage-Meessen L."/>
            <person name="Balint B."/>
            <person name="Merenyi Z."/>
            <person name="de Eugenio L."/>
            <person name="Morin E."/>
            <person name="Martinez A.T."/>
            <person name="Baldrian P."/>
            <person name="Stursova M."/>
            <person name="Martinez M.J."/>
            <person name="Novotny C."/>
            <person name="Magnuson J.K."/>
            <person name="Spatafora J.W."/>
            <person name="Maurice S."/>
            <person name="Pangilinan J."/>
            <person name="Andreopoulos W."/>
            <person name="LaButti K."/>
            <person name="Hundley H."/>
            <person name="Na H."/>
            <person name="Kuo A."/>
            <person name="Barry K."/>
            <person name="Lipzen A."/>
            <person name="Henrissat B."/>
            <person name="Riley R."/>
            <person name="Ahrendt S."/>
            <person name="Nagy L.G."/>
            <person name="Grigoriev I.V."/>
            <person name="Martin F."/>
            <person name="Rosso M.N."/>
        </authorList>
    </citation>
    <scope>NUCLEOTIDE SEQUENCE</scope>
    <source>
        <strain evidence="1">CBS 384.51</strain>
    </source>
</reference>
<organism evidence="1 2">
    <name type="scientific">Irpex rosettiformis</name>
    <dbReference type="NCBI Taxonomy" id="378272"/>
    <lineage>
        <taxon>Eukaryota</taxon>
        <taxon>Fungi</taxon>
        <taxon>Dikarya</taxon>
        <taxon>Basidiomycota</taxon>
        <taxon>Agaricomycotina</taxon>
        <taxon>Agaricomycetes</taxon>
        <taxon>Polyporales</taxon>
        <taxon>Irpicaceae</taxon>
        <taxon>Irpex</taxon>
    </lineage>
</organism>
<dbReference type="Proteomes" id="UP001055072">
    <property type="component" value="Unassembled WGS sequence"/>
</dbReference>
<keyword evidence="1" id="KW-0378">Hydrolase</keyword>
<proteinExistence type="predicted"/>